<keyword evidence="1" id="KW-0472">Membrane</keyword>
<keyword evidence="1" id="KW-1133">Transmembrane helix</keyword>
<dbReference type="Pfam" id="PF07963">
    <property type="entry name" value="N_methyl"/>
    <property type="match status" value="1"/>
</dbReference>
<feature type="transmembrane region" description="Helical" evidence="1">
    <location>
        <begin position="7"/>
        <end position="31"/>
    </location>
</feature>
<dbReference type="AlphaFoldDB" id="A0A9P3EFE5"/>
<organism evidence="2 3">
    <name type="scientific">Pseudomonas amygdali pv. eriobotryae</name>
    <dbReference type="NCBI Taxonomy" id="129137"/>
    <lineage>
        <taxon>Bacteria</taxon>
        <taxon>Pseudomonadati</taxon>
        <taxon>Pseudomonadota</taxon>
        <taxon>Gammaproteobacteria</taxon>
        <taxon>Pseudomonadales</taxon>
        <taxon>Pseudomonadaceae</taxon>
        <taxon>Pseudomonas</taxon>
        <taxon>Pseudomonas amygdali</taxon>
    </lineage>
</organism>
<keyword evidence="1" id="KW-0812">Transmembrane</keyword>
<accession>A0A9P3EFE5</accession>
<dbReference type="PROSITE" id="PS00409">
    <property type="entry name" value="PROKAR_NTER_METHYL"/>
    <property type="match status" value="1"/>
</dbReference>
<name>A0A9P3EFE5_PSEA0</name>
<dbReference type="GO" id="GO:0043683">
    <property type="term" value="P:type IV pilus assembly"/>
    <property type="evidence" value="ECO:0007669"/>
    <property type="project" value="InterPro"/>
</dbReference>
<dbReference type="NCBIfam" id="TIGR02532">
    <property type="entry name" value="IV_pilin_GFxxxE"/>
    <property type="match status" value="1"/>
</dbReference>
<dbReference type="InterPro" id="IPR012902">
    <property type="entry name" value="N_methyl_site"/>
</dbReference>
<dbReference type="SUPFAM" id="SSF54523">
    <property type="entry name" value="Pili subunits"/>
    <property type="match status" value="1"/>
</dbReference>
<dbReference type="PANTHER" id="PTHR30093">
    <property type="entry name" value="GENERAL SECRETION PATHWAY PROTEIN G"/>
    <property type="match status" value="1"/>
</dbReference>
<dbReference type="InterPro" id="IPR045584">
    <property type="entry name" value="Pilin-like"/>
</dbReference>
<dbReference type="Pfam" id="PF16732">
    <property type="entry name" value="ComP_DUS"/>
    <property type="match status" value="1"/>
</dbReference>
<reference evidence="2" key="1">
    <citation type="submission" date="2020-09" db="EMBL/GenBank/DDBJ databases">
        <title>Pseudomonas syringae pv. eriobotryae genome sequence causing loquat canker disease.</title>
        <authorList>
            <person name="Fukuda S."/>
            <person name="Tashiro H."/>
            <person name="Nagano Y."/>
        </authorList>
    </citation>
    <scope>NUCLEOTIDE SEQUENCE</scope>
    <source>
        <strain evidence="2">AM001</strain>
    </source>
</reference>
<gene>
    <name evidence="2" type="ORF">PSE10A_53660</name>
</gene>
<dbReference type="Proteomes" id="UP000630864">
    <property type="component" value="Unassembled WGS sequence"/>
</dbReference>
<comment type="caution">
    <text evidence="2">The sequence shown here is derived from an EMBL/GenBank/DDBJ whole genome shotgun (WGS) entry which is preliminary data.</text>
</comment>
<sequence>MIFDKRGFTLVELMVVVAIVGILAAIAYPSYTNYLKRTQRTAVISLMSEAALAAERFYSKNGSYQNLSLLSSGNGYYLLQFSSKTATDWVLTATPISNTLMAGDACGTFVLSSSGERSNTGNSSTTAVCWSR</sequence>
<protein>
    <submittedName>
        <fullName evidence="2">Pilus biosynthesis protein</fullName>
    </submittedName>
</protein>
<evidence type="ECO:0000256" key="1">
    <source>
        <dbReference type="SAM" id="Phobius"/>
    </source>
</evidence>
<dbReference type="RefSeq" id="WP_189659235.1">
    <property type="nucleotide sequence ID" value="NZ_BMZW01000053.1"/>
</dbReference>
<dbReference type="InterPro" id="IPR031982">
    <property type="entry name" value="PilE-like"/>
</dbReference>
<evidence type="ECO:0000313" key="2">
    <source>
        <dbReference type="EMBL" id="GFZ62855.1"/>
    </source>
</evidence>
<dbReference type="PANTHER" id="PTHR30093:SF47">
    <property type="entry name" value="TYPE IV PILUS NON-CORE MINOR PILIN PILE"/>
    <property type="match status" value="1"/>
</dbReference>
<dbReference type="EMBL" id="BMZW01000053">
    <property type="protein sequence ID" value="GFZ62855.1"/>
    <property type="molecule type" value="Genomic_DNA"/>
</dbReference>
<evidence type="ECO:0000313" key="3">
    <source>
        <dbReference type="Proteomes" id="UP000630864"/>
    </source>
</evidence>
<dbReference type="Gene3D" id="3.30.700.10">
    <property type="entry name" value="Glycoprotein, Type 4 Pilin"/>
    <property type="match status" value="1"/>
</dbReference>
<proteinExistence type="predicted"/>